<dbReference type="PIRSF" id="PIRSF032079">
    <property type="entry name" value="UCP032079"/>
    <property type="match status" value="1"/>
</dbReference>
<reference evidence="4" key="1">
    <citation type="journal article" date="2015" name="Int. J. Syst. Evol. Microbiol.">
        <title>Rhizobium alvei sp. nov., isolated from a freshwater river.</title>
        <authorList>
            <person name="Sheu S.Y."/>
            <person name="Huang H.W."/>
            <person name="Young C.C."/>
            <person name="Chen W.M."/>
        </authorList>
    </citation>
    <scope>NUCLEOTIDE SEQUENCE</scope>
    <source>
        <strain evidence="4">TNR-22</strain>
    </source>
</reference>
<feature type="domain" description="Ubiquinol-cytochrome c chaperone" evidence="3">
    <location>
        <begin position="36"/>
        <end position="172"/>
    </location>
</feature>
<evidence type="ECO:0000259" key="3">
    <source>
        <dbReference type="Pfam" id="PF03981"/>
    </source>
</evidence>
<evidence type="ECO:0000313" key="4">
    <source>
        <dbReference type="EMBL" id="MDO6963784.1"/>
    </source>
</evidence>
<dbReference type="Pfam" id="PF03981">
    <property type="entry name" value="Ubiq_cyt_C_chap"/>
    <property type="match status" value="1"/>
</dbReference>
<dbReference type="InterPro" id="IPR014569">
    <property type="entry name" value="Ubq_cyt-c_CBP3-rel"/>
</dbReference>
<keyword evidence="5" id="KW-1185">Reference proteome</keyword>
<comment type="caution">
    <text evidence="4">The sequence shown here is derived from an EMBL/GenBank/DDBJ whole genome shotgun (WGS) entry which is preliminary data.</text>
</comment>
<dbReference type="PANTHER" id="PTHR12184">
    <property type="entry name" value="UBIQUINOL-CYTOCHROME C REDUCTASE COMPLEX ASSEMBLY FACTOR 1 FAMILY MEMBER"/>
    <property type="match status" value="1"/>
</dbReference>
<comment type="similarity">
    <text evidence="1">Belongs to the CBP3 family.</text>
</comment>
<accession>A0ABT8YJA9</accession>
<evidence type="ECO:0000256" key="1">
    <source>
        <dbReference type="ARBA" id="ARBA00006407"/>
    </source>
</evidence>
<proteinExistence type="inferred from homology"/>
<organism evidence="4 5">
    <name type="scientific">Rhizobium alvei</name>
    <dbReference type="NCBI Taxonomy" id="1132659"/>
    <lineage>
        <taxon>Bacteria</taxon>
        <taxon>Pseudomonadati</taxon>
        <taxon>Pseudomonadota</taxon>
        <taxon>Alphaproteobacteria</taxon>
        <taxon>Hyphomicrobiales</taxon>
        <taxon>Rhizobiaceae</taxon>
        <taxon>Rhizobium/Agrobacterium group</taxon>
        <taxon>Rhizobium</taxon>
    </lineage>
</organism>
<dbReference type="InterPro" id="IPR007129">
    <property type="entry name" value="Ubiqinol_cyt_c_chaperone_CPB3"/>
</dbReference>
<dbReference type="PANTHER" id="PTHR12184:SF1">
    <property type="entry name" value="UBIQUINOL-CYTOCHROME-C REDUCTASE COMPLEX ASSEMBLY FACTOR 1"/>
    <property type="match status" value="1"/>
</dbReference>
<sequence>MIFGLFRKNSRNQEIVERQYAVLTAAAREPELYRSYAVPDTVIGRFEMLSTVLILYFRRTQSASDSSKALAQSIVEAFFEDIDHSMRELGISDHGVPKRMKKFASMFYGRGDSYGRALDSGDLVELEAALRRNFHPENADPALSMQKLAHYMLEIEANLKTVPDDVVARGEVTITAPKEESQG</sequence>
<gene>
    <name evidence="4" type="ORF">Q4481_07425</name>
</gene>
<protein>
    <submittedName>
        <fullName evidence="4">Ubiquinol-cytochrome C chaperone family protein</fullName>
    </submittedName>
</protein>
<name>A0ABT8YJA9_9HYPH</name>
<dbReference type="Proteomes" id="UP001174932">
    <property type="component" value="Unassembled WGS sequence"/>
</dbReference>
<dbReference type="EMBL" id="JAUOZU010000006">
    <property type="protein sequence ID" value="MDO6963784.1"/>
    <property type="molecule type" value="Genomic_DNA"/>
</dbReference>
<comment type="similarity">
    <text evidence="2">Belongs to the UPF0174 family.</text>
</comment>
<dbReference type="RefSeq" id="WP_304375695.1">
    <property type="nucleotide sequence ID" value="NZ_JAUOZU010000006.1"/>
</dbReference>
<dbReference type="InterPro" id="IPR021150">
    <property type="entry name" value="Ubiq_cyt_c_chap"/>
</dbReference>
<evidence type="ECO:0000313" key="5">
    <source>
        <dbReference type="Proteomes" id="UP001174932"/>
    </source>
</evidence>
<evidence type="ECO:0000256" key="2">
    <source>
        <dbReference type="ARBA" id="ARBA00006436"/>
    </source>
</evidence>
<reference evidence="4" key="2">
    <citation type="submission" date="2023-07" db="EMBL/GenBank/DDBJ databases">
        <authorList>
            <person name="Shen H."/>
        </authorList>
    </citation>
    <scope>NUCLEOTIDE SEQUENCE</scope>
    <source>
        <strain evidence="4">TNR-22</strain>
    </source>
</reference>